<name>A0A0N0IB58_9GAMM</name>
<keyword evidence="2 3" id="KW-0378">Hydrolase</keyword>
<dbReference type="Pfam" id="PF13279">
    <property type="entry name" value="4HBT_2"/>
    <property type="match status" value="1"/>
</dbReference>
<comment type="caution">
    <text evidence="3">The sequence shown here is derived from an EMBL/GenBank/DDBJ whole genome shotgun (WGS) entry which is preliminary data.</text>
</comment>
<evidence type="ECO:0000313" key="3">
    <source>
        <dbReference type="EMBL" id="KPD03520.1"/>
    </source>
</evidence>
<dbReference type="NCBIfam" id="TIGR00051">
    <property type="entry name" value="YbgC/FadM family acyl-CoA thioesterase"/>
    <property type="match status" value="1"/>
</dbReference>
<dbReference type="SUPFAM" id="SSF54637">
    <property type="entry name" value="Thioesterase/thiol ester dehydrase-isomerase"/>
    <property type="match status" value="1"/>
</dbReference>
<dbReference type="OrthoDB" id="9799036at2"/>
<organism evidence="3 4">
    <name type="scientific">Moellerella wisconsensis ATCC 35017</name>
    <dbReference type="NCBI Taxonomy" id="1354267"/>
    <lineage>
        <taxon>Bacteria</taxon>
        <taxon>Pseudomonadati</taxon>
        <taxon>Pseudomonadota</taxon>
        <taxon>Gammaproteobacteria</taxon>
        <taxon>Enterobacterales</taxon>
        <taxon>Morganellaceae</taxon>
        <taxon>Moellerella</taxon>
    </lineage>
</organism>
<accession>A0A0N0IB58</accession>
<dbReference type="InterPro" id="IPR029069">
    <property type="entry name" value="HotDog_dom_sf"/>
</dbReference>
<dbReference type="InterPro" id="IPR050563">
    <property type="entry name" value="4-hydroxybenzoyl-CoA_TE"/>
</dbReference>
<dbReference type="GO" id="GO:0047617">
    <property type="term" value="F:fatty acyl-CoA hydrolase activity"/>
    <property type="evidence" value="ECO:0007669"/>
    <property type="project" value="TreeGrafter"/>
</dbReference>
<dbReference type="PANTHER" id="PTHR31793">
    <property type="entry name" value="4-HYDROXYBENZOYL-COA THIOESTERASE FAMILY MEMBER"/>
    <property type="match status" value="1"/>
</dbReference>
<dbReference type="Proteomes" id="UP000053226">
    <property type="component" value="Unassembled WGS sequence"/>
</dbReference>
<dbReference type="EMBL" id="LGAA01000010">
    <property type="protein sequence ID" value="KPD03520.1"/>
    <property type="molecule type" value="Genomic_DNA"/>
</dbReference>
<dbReference type="PANTHER" id="PTHR31793:SF24">
    <property type="entry name" value="LONG-CHAIN ACYL-COA THIOESTERASE FADM"/>
    <property type="match status" value="1"/>
</dbReference>
<dbReference type="InterPro" id="IPR006684">
    <property type="entry name" value="YbgC/YbaW"/>
</dbReference>
<protein>
    <submittedName>
        <fullName evidence="3">4-hydroxybenzoyl-CoA thioesterase family protein</fullName>
        <ecNumber evidence="3">3.-.-.-</ecNumber>
    </submittedName>
</protein>
<reference evidence="3 4" key="1">
    <citation type="submission" date="2015-07" db="EMBL/GenBank/DDBJ databases">
        <title>ATOL: Assembling a taxonomically balanced genome-scale reconstruction of the evolutionary history of the Enterobacteriaceae.</title>
        <authorList>
            <person name="Plunkett G.III."/>
            <person name="Neeno-Eckwall E.C."/>
            <person name="Glasner J.D."/>
            <person name="Perna N.T."/>
        </authorList>
    </citation>
    <scope>NUCLEOTIDE SEQUENCE [LARGE SCALE GENOMIC DNA]</scope>
    <source>
        <strain evidence="3 4">ATCC 35017</strain>
    </source>
</reference>
<evidence type="ECO:0000256" key="1">
    <source>
        <dbReference type="ARBA" id="ARBA00005953"/>
    </source>
</evidence>
<dbReference type="EC" id="3.-.-.-" evidence="3"/>
<dbReference type="RefSeq" id="WP_053907679.1">
    <property type="nucleotide sequence ID" value="NZ_CAWMUS010000010.1"/>
</dbReference>
<keyword evidence="4" id="KW-1185">Reference proteome</keyword>
<comment type="similarity">
    <text evidence="1">Belongs to the 4-hydroxybenzoyl-CoA thioesterase family.</text>
</comment>
<dbReference type="CDD" id="cd00586">
    <property type="entry name" value="4HBT"/>
    <property type="match status" value="1"/>
</dbReference>
<dbReference type="AlphaFoldDB" id="A0A0N0IB58"/>
<evidence type="ECO:0000256" key="2">
    <source>
        <dbReference type="ARBA" id="ARBA00022801"/>
    </source>
</evidence>
<proteinExistence type="inferred from homology"/>
<sequence length="135" mass="15650">MASQIKVIGYHIDVFGHVNNARYLEFYEMERWAWLDKNQLKEWMMQNKIAMVAVNINVNYRIGAILGDQLTISSSIQKIGQKSAICYQQITRERNQTKELVSDAAITFVFIDLITNKALPITDKLRQILDLNDEN</sequence>
<evidence type="ECO:0000313" key="4">
    <source>
        <dbReference type="Proteomes" id="UP000053226"/>
    </source>
</evidence>
<gene>
    <name evidence="3" type="ORF">M992_1111</name>
</gene>
<dbReference type="Gene3D" id="3.10.129.10">
    <property type="entry name" value="Hotdog Thioesterase"/>
    <property type="match status" value="1"/>
</dbReference>